<dbReference type="InterPro" id="IPR008408">
    <property type="entry name" value="BASP1"/>
</dbReference>
<feature type="compositionally biased region" description="Basic and acidic residues" evidence="4">
    <location>
        <begin position="173"/>
        <end position="184"/>
    </location>
</feature>
<comment type="similarity">
    <text evidence="1">Belongs to the BASP1 family.</text>
</comment>
<dbReference type="PANTHER" id="PTHR23212:SF0">
    <property type="entry name" value="BRAIN ACID SOLUBLE PROTEIN 1"/>
    <property type="match status" value="1"/>
</dbReference>
<reference evidence="6 7" key="1">
    <citation type="submission" date="2022-01" db="EMBL/GenBank/DDBJ databases">
        <title>A high-quality chromosome-level genome assembly of rohu carp, Labeo rohita.</title>
        <authorList>
            <person name="Arick M.A. II"/>
            <person name="Hsu C.-Y."/>
            <person name="Magbanua Z."/>
            <person name="Pechanova O."/>
            <person name="Grover C."/>
            <person name="Miller E."/>
            <person name="Thrash A."/>
            <person name="Ezzel L."/>
            <person name="Alam S."/>
            <person name="Benzie J."/>
            <person name="Hamilton M."/>
            <person name="Karsi A."/>
            <person name="Lawrence M.L."/>
            <person name="Peterson D.G."/>
        </authorList>
    </citation>
    <scope>NUCLEOTIDE SEQUENCE [LARGE SCALE GENOMIC DNA]</scope>
    <source>
        <strain evidence="7">BAU-BD-2019</strain>
        <tissue evidence="6">Blood</tissue>
    </source>
</reference>
<proteinExistence type="inferred from homology"/>
<dbReference type="EMBL" id="JACTAM010000002">
    <property type="protein sequence ID" value="KAI2667823.1"/>
    <property type="molecule type" value="Genomic_DNA"/>
</dbReference>
<dbReference type="Pfam" id="PF05466">
    <property type="entry name" value="BASP1"/>
    <property type="match status" value="1"/>
</dbReference>
<feature type="compositionally biased region" description="Basic and acidic residues" evidence="4">
    <location>
        <begin position="254"/>
        <end position="268"/>
    </location>
</feature>
<feature type="region of interest" description="Disordered" evidence="4">
    <location>
        <begin position="150"/>
        <end position="352"/>
    </location>
</feature>
<evidence type="ECO:0000313" key="7">
    <source>
        <dbReference type="Proteomes" id="UP000830375"/>
    </source>
</evidence>
<evidence type="ECO:0000256" key="4">
    <source>
        <dbReference type="SAM" id="MobiDB-lite"/>
    </source>
</evidence>
<protein>
    <recommendedName>
        <fullName evidence="8">Brain acid soluble 1-like protein</fullName>
    </recommendedName>
</protein>
<accession>A0ABQ8MYA0</accession>
<evidence type="ECO:0000256" key="2">
    <source>
        <dbReference type="ARBA" id="ARBA00022707"/>
    </source>
</evidence>
<evidence type="ECO:0000313" key="6">
    <source>
        <dbReference type="EMBL" id="KAI2667823.1"/>
    </source>
</evidence>
<feature type="compositionally biased region" description="Low complexity" evidence="4">
    <location>
        <begin position="322"/>
        <end position="333"/>
    </location>
</feature>
<evidence type="ECO:0008006" key="8">
    <source>
        <dbReference type="Google" id="ProtNLM"/>
    </source>
</evidence>
<keyword evidence="5" id="KW-1133">Transmembrane helix</keyword>
<evidence type="ECO:0000256" key="1">
    <source>
        <dbReference type="ARBA" id="ARBA00010268"/>
    </source>
</evidence>
<feature type="compositionally biased region" description="Basic and acidic residues" evidence="4">
    <location>
        <begin position="311"/>
        <end position="321"/>
    </location>
</feature>
<feature type="compositionally biased region" description="Basic and acidic residues" evidence="4">
    <location>
        <begin position="229"/>
        <end position="244"/>
    </location>
</feature>
<feature type="compositionally biased region" description="Basic and acidic residues" evidence="4">
    <location>
        <begin position="289"/>
        <end position="299"/>
    </location>
</feature>
<feature type="transmembrane region" description="Helical" evidence="5">
    <location>
        <begin position="21"/>
        <end position="38"/>
    </location>
</feature>
<feature type="compositionally biased region" description="Basic and acidic residues" evidence="4">
    <location>
        <begin position="193"/>
        <end position="202"/>
    </location>
</feature>
<gene>
    <name evidence="6" type="ORF">H4Q32_004408</name>
</gene>
<dbReference type="PANTHER" id="PTHR23212">
    <property type="entry name" value="BRAIN ACID SOLUBLE PROTEIN 1"/>
    <property type="match status" value="1"/>
</dbReference>
<organism evidence="6 7">
    <name type="scientific">Labeo rohita</name>
    <name type="common">Indian major carp</name>
    <name type="synonym">Cyprinus rohita</name>
    <dbReference type="NCBI Taxonomy" id="84645"/>
    <lineage>
        <taxon>Eukaryota</taxon>
        <taxon>Metazoa</taxon>
        <taxon>Chordata</taxon>
        <taxon>Craniata</taxon>
        <taxon>Vertebrata</taxon>
        <taxon>Euteleostomi</taxon>
        <taxon>Actinopterygii</taxon>
        <taxon>Neopterygii</taxon>
        <taxon>Teleostei</taxon>
        <taxon>Ostariophysi</taxon>
        <taxon>Cypriniformes</taxon>
        <taxon>Cyprinidae</taxon>
        <taxon>Labeoninae</taxon>
        <taxon>Labeonini</taxon>
        <taxon>Labeo</taxon>
    </lineage>
</organism>
<evidence type="ECO:0000256" key="3">
    <source>
        <dbReference type="ARBA" id="ARBA00023288"/>
    </source>
</evidence>
<keyword evidence="7" id="KW-1185">Reference proteome</keyword>
<feature type="compositionally biased region" description="Low complexity" evidence="4">
    <location>
        <begin position="206"/>
        <end position="223"/>
    </location>
</feature>
<keyword evidence="2" id="KW-0519">Myristate</keyword>
<comment type="caution">
    <text evidence="6">The sequence shown here is derived from an EMBL/GenBank/DDBJ whole genome shotgun (WGS) entry which is preliminary data.</text>
</comment>
<evidence type="ECO:0000256" key="5">
    <source>
        <dbReference type="SAM" id="Phobius"/>
    </source>
</evidence>
<feature type="compositionally biased region" description="Basic residues" evidence="4">
    <location>
        <begin position="155"/>
        <end position="169"/>
    </location>
</feature>
<keyword evidence="5" id="KW-0472">Membrane</keyword>
<keyword evidence="5" id="KW-0812">Transmembrane</keyword>
<sequence length="352" mass="37213">MTHRHILTLQIISAHQKKNRSFWFLCLLSVLELFISLSCCLRRGPSLGQQCASSSLKHLKSCGSTLPPVDLENALLRLQHSDWVRFSAPVLNPPPLPRAHSALGPSLYDGALSWGLVSMMVVELRNAKAANREIGVRERERECVSHDSLFGMGHARGKMGGKLSKKKKGYNVNDEKAKEKDAKTEGASAEEGEAPKENKEDAPAGTETNDTAAAAKEATPTAESNSTAPKEEEKSTAPAKKEEPAANANAPKASDAKSSEAAKAEPAKSPDAPPAKAEEKSASAAAPANEKEAAKEPAKDPAPPVATATESKPDAESKKTEAPPAKESAPAEPITTESSPAPNKEQAVAVQD</sequence>
<name>A0ABQ8MYA0_LABRO</name>
<keyword evidence="3" id="KW-0449">Lipoprotein</keyword>
<dbReference type="Proteomes" id="UP000830375">
    <property type="component" value="Unassembled WGS sequence"/>
</dbReference>